<reference evidence="1 2" key="1">
    <citation type="journal article" date="2021" name="ISME Commun">
        <title>Automated analysis of genomic sequences facilitates high-throughput and comprehensive description of bacteria.</title>
        <authorList>
            <person name="Hitch T.C.A."/>
        </authorList>
    </citation>
    <scope>NUCLEOTIDE SEQUENCE [LARGE SCALE GENOMIC DNA]</scope>
    <source>
        <strain evidence="1 2">H2_18</strain>
    </source>
</reference>
<gene>
    <name evidence="1" type="ORF">OCV51_13970</name>
</gene>
<organism evidence="1 2">
    <name type="scientific">Faecalicatena acetigenes</name>
    <dbReference type="NCBI Taxonomy" id="2981790"/>
    <lineage>
        <taxon>Bacteria</taxon>
        <taxon>Bacillati</taxon>
        <taxon>Bacillota</taxon>
        <taxon>Clostridia</taxon>
        <taxon>Lachnospirales</taxon>
        <taxon>Lachnospiraceae</taxon>
        <taxon>Faecalicatena</taxon>
    </lineage>
</organism>
<dbReference type="Gene3D" id="1.10.10.1150">
    <property type="entry name" value="Coenzyme PQQ synthesis protein D (PqqD)"/>
    <property type="match status" value="1"/>
</dbReference>
<comment type="caution">
    <text evidence="1">The sequence shown here is derived from an EMBL/GenBank/DDBJ whole genome shotgun (WGS) entry which is preliminary data.</text>
</comment>
<sequence length="118" mass="14197">MKKGKDQNYLDFVPVKNAEIEYHMDEKGKVTLLIEWKGFYAKIAQKFFHRPRVSEIDMDDYGSFVWNLIDGEKDVHEISLELEKKFPKMEKTLSRLIKFMEILKDRHLIFWKGEKKKA</sequence>
<dbReference type="InterPro" id="IPR041881">
    <property type="entry name" value="PqqD_sf"/>
</dbReference>
<protein>
    <submittedName>
        <fullName evidence="1">PqqD family protein</fullName>
    </submittedName>
</protein>
<keyword evidence="2" id="KW-1185">Reference proteome</keyword>
<dbReference type="Proteomes" id="UP001652394">
    <property type="component" value="Unassembled WGS sequence"/>
</dbReference>
<dbReference type="Pfam" id="PF05402">
    <property type="entry name" value="PqqD"/>
    <property type="match status" value="1"/>
</dbReference>
<name>A0ABT2TGF1_9FIRM</name>
<accession>A0ABT2TGF1</accession>
<proteinExistence type="predicted"/>
<dbReference type="RefSeq" id="WP_242866565.1">
    <property type="nucleotide sequence ID" value="NZ_JAOQJX010000034.1"/>
</dbReference>
<dbReference type="InterPro" id="IPR008792">
    <property type="entry name" value="PQQD"/>
</dbReference>
<evidence type="ECO:0000313" key="1">
    <source>
        <dbReference type="EMBL" id="MCU6748749.1"/>
    </source>
</evidence>
<dbReference type="EMBL" id="JAOQJX010000034">
    <property type="protein sequence ID" value="MCU6748749.1"/>
    <property type="molecule type" value="Genomic_DNA"/>
</dbReference>
<evidence type="ECO:0000313" key="2">
    <source>
        <dbReference type="Proteomes" id="UP001652394"/>
    </source>
</evidence>